<dbReference type="PANTHER" id="PTHR46401">
    <property type="entry name" value="GLYCOSYLTRANSFERASE WBBK-RELATED"/>
    <property type="match status" value="1"/>
</dbReference>
<keyword evidence="1" id="KW-0808">Transferase</keyword>
<proteinExistence type="predicted"/>
<evidence type="ECO:0000259" key="2">
    <source>
        <dbReference type="Pfam" id="PF00534"/>
    </source>
</evidence>
<evidence type="ECO:0000256" key="1">
    <source>
        <dbReference type="ARBA" id="ARBA00022679"/>
    </source>
</evidence>
<dbReference type="AlphaFoldDB" id="A0A0F9PI09"/>
<gene>
    <name evidence="3" type="ORF">LCGC14_0897920</name>
</gene>
<dbReference type="Pfam" id="PF00534">
    <property type="entry name" value="Glycos_transf_1"/>
    <property type="match status" value="1"/>
</dbReference>
<comment type="caution">
    <text evidence="3">The sequence shown here is derived from an EMBL/GenBank/DDBJ whole genome shotgun (WGS) entry which is preliminary data.</text>
</comment>
<accession>A0A0F9PI09</accession>
<sequence length="403" mass="43417">MTARCLDLSRLVSRVGHGPATGVDRVERAYLDALLGRGDPLFALCRTAVGYSLLDRAGVAALAALLAANGPWPPPDLAGRLSGQLPEPRRRAEAALRRLALRSCLRPGLARMLRAALPEGFSYINTGHSNLAARGLRAIRGAGGRISVLVHDTIPLDFPDFQRAGTVEGFERKLRAVSEYADLVICNSEQTRGDVTYYMTEFGRVPKMLTALLGIDPPPAPGPMPDAVQEMAPYFVTIGTIEPRKNHALLLDIWEDLARRLPAEKVPALVIVGQRGWNNEPVFRRLDALPEGGRVIELNGLDDAARTAVLAGSKGLLFPSLAEGFGLPPAEAVALGVTALCAPLPVYKEFLAHNIVYADPADRYDWATKIIALTAASEAEKPAMAAQALPTWPEHFNRVLAIV</sequence>
<reference evidence="3" key="1">
    <citation type="journal article" date="2015" name="Nature">
        <title>Complex archaea that bridge the gap between prokaryotes and eukaryotes.</title>
        <authorList>
            <person name="Spang A."/>
            <person name="Saw J.H."/>
            <person name="Jorgensen S.L."/>
            <person name="Zaremba-Niedzwiedzka K."/>
            <person name="Martijn J."/>
            <person name="Lind A.E."/>
            <person name="van Eijk R."/>
            <person name="Schleper C."/>
            <person name="Guy L."/>
            <person name="Ettema T.J."/>
        </authorList>
    </citation>
    <scope>NUCLEOTIDE SEQUENCE</scope>
</reference>
<dbReference type="SUPFAM" id="SSF53756">
    <property type="entry name" value="UDP-Glycosyltransferase/glycogen phosphorylase"/>
    <property type="match status" value="1"/>
</dbReference>
<dbReference type="EMBL" id="LAZR01002907">
    <property type="protein sequence ID" value="KKN24132.1"/>
    <property type="molecule type" value="Genomic_DNA"/>
</dbReference>
<dbReference type="CDD" id="cd03809">
    <property type="entry name" value="GT4_MtfB-like"/>
    <property type="match status" value="1"/>
</dbReference>
<dbReference type="PANTHER" id="PTHR46401:SF2">
    <property type="entry name" value="GLYCOSYLTRANSFERASE WBBK-RELATED"/>
    <property type="match status" value="1"/>
</dbReference>
<protein>
    <recommendedName>
        <fullName evidence="2">Glycosyl transferase family 1 domain-containing protein</fullName>
    </recommendedName>
</protein>
<feature type="domain" description="Glycosyl transferase family 1" evidence="2">
    <location>
        <begin position="229"/>
        <end position="377"/>
    </location>
</feature>
<dbReference type="InterPro" id="IPR001296">
    <property type="entry name" value="Glyco_trans_1"/>
</dbReference>
<dbReference type="GO" id="GO:0016757">
    <property type="term" value="F:glycosyltransferase activity"/>
    <property type="evidence" value="ECO:0007669"/>
    <property type="project" value="InterPro"/>
</dbReference>
<name>A0A0F9PI09_9ZZZZ</name>
<evidence type="ECO:0000313" key="3">
    <source>
        <dbReference type="EMBL" id="KKN24132.1"/>
    </source>
</evidence>
<organism evidence="3">
    <name type="scientific">marine sediment metagenome</name>
    <dbReference type="NCBI Taxonomy" id="412755"/>
    <lineage>
        <taxon>unclassified sequences</taxon>
        <taxon>metagenomes</taxon>
        <taxon>ecological metagenomes</taxon>
    </lineage>
</organism>
<dbReference type="Gene3D" id="3.40.50.2000">
    <property type="entry name" value="Glycogen Phosphorylase B"/>
    <property type="match status" value="1"/>
</dbReference>